<evidence type="ECO:0000259" key="1">
    <source>
        <dbReference type="Pfam" id="PF03184"/>
    </source>
</evidence>
<sequence length="323" mass="37520">MMFALMNQYCKDGFIAGKNAKILYTIEHMEKKDADFSSAENWIKKYTPNNIYNADETGLFYRALPEHTYLFKTENAKGYKYQKIVSLSCCASMSGKSKNPRCFKSVKCLPVDYYANTNAWVTSWDKQLNNKIVLLIDNCPAHTVNVSLKHIKIIFLPANTTSLIQPCDQGIIKTLKSYYRKQMQTRIIDNIENSNDQQQLSANELAKKKNLLDALHLITMAWDQVPDITIRNCFKHGGFTKIIEEEEEKENEEMDLNFENWLKIDVFTTSNFTEDNILHSLSKTNEPEKIENEEIAEVDTEKPPSFFEMREAFRVLRRGVQHH</sequence>
<dbReference type="PANTHER" id="PTHR19303">
    <property type="entry name" value="TRANSPOSON"/>
    <property type="match status" value="1"/>
</dbReference>
<name>A0A6G0TMC3_APHGL</name>
<dbReference type="AlphaFoldDB" id="A0A6G0TMC3"/>
<keyword evidence="3" id="KW-1185">Reference proteome</keyword>
<feature type="domain" description="DDE-1" evidence="1">
    <location>
        <begin position="95"/>
        <end position="234"/>
    </location>
</feature>
<organism evidence="2 3">
    <name type="scientific">Aphis glycines</name>
    <name type="common">Soybean aphid</name>
    <dbReference type="NCBI Taxonomy" id="307491"/>
    <lineage>
        <taxon>Eukaryota</taxon>
        <taxon>Metazoa</taxon>
        <taxon>Ecdysozoa</taxon>
        <taxon>Arthropoda</taxon>
        <taxon>Hexapoda</taxon>
        <taxon>Insecta</taxon>
        <taxon>Pterygota</taxon>
        <taxon>Neoptera</taxon>
        <taxon>Paraneoptera</taxon>
        <taxon>Hemiptera</taxon>
        <taxon>Sternorrhyncha</taxon>
        <taxon>Aphidomorpha</taxon>
        <taxon>Aphidoidea</taxon>
        <taxon>Aphididae</taxon>
        <taxon>Aphidini</taxon>
        <taxon>Aphis</taxon>
        <taxon>Aphis</taxon>
    </lineage>
</organism>
<gene>
    <name evidence="2" type="ORF">AGLY_007952</name>
</gene>
<dbReference type="OrthoDB" id="6608953at2759"/>
<accession>A0A6G0TMC3</accession>
<dbReference type="PANTHER" id="PTHR19303:SF73">
    <property type="entry name" value="PROTEIN PDC2"/>
    <property type="match status" value="1"/>
</dbReference>
<dbReference type="InterPro" id="IPR004875">
    <property type="entry name" value="DDE_SF_endonuclease_dom"/>
</dbReference>
<proteinExistence type="predicted"/>
<dbReference type="EMBL" id="VYZN01000026">
    <property type="protein sequence ID" value="KAE9535219.1"/>
    <property type="molecule type" value="Genomic_DNA"/>
</dbReference>
<dbReference type="GO" id="GO:0005634">
    <property type="term" value="C:nucleus"/>
    <property type="evidence" value="ECO:0007669"/>
    <property type="project" value="TreeGrafter"/>
</dbReference>
<protein>
    <recommendedName>
        <fullName evidence="1">DDE-1 domain-containing protein</fullName>
    </recommendedName>
</protein>
<evidence type="ECO:0000313" key="3">
    <source>
        <dbReference type="Proteomes" id="UP000475862"/>
    </source>
</evidence>
<dbReference type="InterPro" id="IPR050863">
    <property type="entry name" value="CenT-Element_Derived"/>
</dbReference>
<dbReference type="Proteomes" id="UP000475862">
    <property type="component" value="Unassembled WGS sequence"/>
</dbReference>
<comment type="caution">
    <text evidence="2">The sequence shown here is derived from an EMBL/GenBank/DDBJ whole genome shotgun (WGS) entry which is preliminary data.</text>
</comment>
<evidence type="ECO:0000313" key="2">
    <source>
        <dbReference type="EMBL" id="KAE9535219.1"/>
    </source>
</evidence>
<dbReference type="GO" id="GO:0003677">
    <property type="term" value="F:DNA binding"/>
    <property type="evidence" value="ECO:0007669"/>
    <property type="project" value="TreeGrafter"/>
</dbReference>
<dbReference type="InterPro" id="IPR036397">
    <property type="entry name" value="RNaseH_sf"/>
</dbReference>
<dbReference type="Gene3D" id="3.30.420.10">
    <property type="entry name" value="Ribonuclease H-like superfamily/Ribonuclease H"/>
    <property type="match status" value="1"/>
</dbReference>
<dbReference type="Pfam" id="PF03184">
    <property type="entry name" value="DDE_1"/>
    <property type="match status" value="1"/>
</dbReference>
<reference evidence="2 3" key="1">
    <citation type="submission" date="2019-08" db="EMBL/GenBank/DDBJ databases">
        <title>The genome of the soybean aphid Biotype 1, its phylome, world population structure and adaptation to the North American continent.</title>
        <authorList>
            <person name="Giordano R."/>
            <person name="Donthu R.K."/>
            <person name="Hernandez A.G."/>
            <person name="Wright C.L."/>
            <person name="Zimin A.V."/>
        </authorList>
    </citation>
    <scope>NUCLEOTIDE SEQUENCE [LARGE SCALE GENOMIC DNA]</scope>
    <source>
        <tissue evidence="2">Whole aphids</tissue>
    </source>
</reference>